<name>A0A819ZEZ6_9BILA</name>
<evidence type="ECO:0000313" key="3">
    <source>
        <dbReference type="Proteomes" id="UP000663881"/>
    </source>
</evidence>
<gene>
    <name evidence="2" type="ORF">OKA104_LOCUS38865</name>
</gene>
<evidence type="ECO:0000256" key="1">
    <source>
        <dbReference type="SAM" id="MobiDB-lite"/>
    </source>
</evidence>
<sequence length="54" mass="6009">LARQEEEIQQRQKDIDEKQAALDKAEEERSISEAQVAEEAKQIGVGVGLVVIEC</sequence>
<dbReference type="Proteomes" id="UP000663881">
    <property type="component" value="Unassembled WGS sequence"/>
</dbReference>
<feature type="region of interest" description="Disordered" evidence="1">
    <location>
        <begin position="1"/>
        <end position="30"/>
    </location>
</feature>
<reference evidence="2" key="1">
    <citation type="submission" date="2021-02" db="EMBL/GenBank/DDBJ databases">
        <authorList>
            <person name="Nowell W R."/>
        </authorList>
    </citation>
    <scope>NUCLEOTIDE SEQUENCE</scope>
</reference>
<evidence type="ECO:0000313" key="2">
    <source>
        <dbReference type="EMBL" id="CAF4162222.1"/>
    </source>
</evidence>
<protein>
    <submittedName>
        <fullName evidence="2">Uncharacterized protein</fullName>
    </submittedName>
</protein>
<dbReference type="AlphaFoldDB" id="A0A819ZEZ6"/>
<comment type="caution">
    <text evidence="2">The sequence shown here is derived from an EMBL/GenBank/DDBJ whole genome shotgun (WGS) entry which is preliminary data.</text>
</comment>
<organism evidence="2 3">
    <name type="scientific">Adineta steineri</name>
    <dbReference type="NCBI Taxonomy" id="433720"/>
    <lineage>
        <taxon>Eukaryota</taxon>
        <taxon>Metazoa</taxon>
        <taxon>Spiralia</taxon>
        <taxon>Gnathifera</taxon>
        <taxon>Rotifera</taxon>
        <taxon>Eurotatoria</taxon>
        <taxon>Bdelloidea</taxon>
        <taxon>Adinetida</taxon>
        <taxon>Adinetidae</taxon>
        <taxon>Adineta</taxon>
    </lineage>
</organism>
<accession>A0A819ZEZ6</accession>
<dbReference type="EMBL" id="CAJOAY010007270">
    <property type="protein sequence ID" value="CAF4162222.1"/>
    <property type="molecule type" value="Genomic_DNA"/>
</dbReference>
<feature type="non-terminal residue" evidence="2">
    <location>
        <position position="1"/>
    </location>
</feature>
<proteinExistence type="predicted"/>